<dbReference type="Pfam" id="PF00651">
    <property type="entry name" value="BTB"/>
    <property type="match status" value="1"/>
</dbReference>
<accession>A0A267GL18</accession>
<evidence type="ECO:0000256" key="1">
    <source>
        <dbReference type="SAM" id="MobiDB-lite"/>
    </source>
</evidence>
<keyword evidence="4" id="KW-1185">Reference proteome</keyword>
<feature type="region of interest" description="Disordered" evidence="1">
    <location>
        <begin position="64"/>
        <end position="106"/>
    </location>
</feature>
<feature type="domain" description="BTB" evidence="2">
    <location>
        <begin position="112"/>
        <end position="173"/>
    </location>
</feature>
<comment type="caution">
    <text evidence="3">The sequence shown here is derived from an EMBL/GenBank/DDBJ whole genome shotgun (WGS) entry which is preliminary data.</text>
</comment>
<feature type="region of interest" description="Disordered" evidence="1">
    <location>
        <begin position="1"/>
        <end position="51"/>
    </location>
</feature>
<dbReference type="OrthoDB" id="437903at2759"/>
<evidence type="ECO:0000259" key="2">
    <source>
        <dbReference type="PROSITE" id="PS50097"/>
    </source>
</evidence>
<name>A0A267GL18_9PLAT</name>
<organism evidence="3 4">
    <name type="scientific">Macrostomum lignano</name>
    <dbReference type="NCBI Taxonomy" id="282301"/>
    <lineage>
        <taxon>Eukaryota</taxon>
        <taxon>Metazoa</taxon>
        <taxon>Spiralia</taxon>
        <taxon>Lophotrochozoa</taxon>
        <taxon>Platyhelminthes</taxon>
        <taxon>Rhabditophora</taxon>
        <taxon>Macrostomorpha</taxon>
        <taxon>Macrostomida</taxon>
        <taxon>Macrostomidae</taxon>
        <taxon>Macrostomum</taxon>
    </lineage>
</organism>
<dbReference type="SUPFAM" id="SSF54695">
    <property type="entry name" value="POZ domain"/>
    <property type="match status" value="1"/>
</dbReference>
<dbReference type="Proteomes" id="UP000215902">
    <property type="component" value="Unassembled WGS sequence"/>
</dbReference>
<sequence length="367" mass="41488">MAATYSSIQNVRSQSRTMNVNNRLRDSIANRSSCLSRQLQPRPDPMLFSPSAWLKTPSLPIKLSKDSKKAKQQQQQQQQQLAKAAAESNGQPDAPSTPPDSTDPATHAIPCRNVAFALDDDSTLYSNTWVLSLHSPVLEAMFSNRFIESDQAVVKLPGKDQAPMRALLNCLHNLHFCRPISNYISPELAVPVLALIKEYQVQVLWEPAVQLLRNNITKANVVVYFQEVLDYKLDELEYSMLAEMSLLFEKCLRTLETQKAFRELSRPIRERILSALCVYHRVTPANEVLGESEWFGHDPNCKGCGRVKDIVVDCEKCLHDNFICSRCRQYGIFICYACNEENSLNIRRMRQPAGPADREAAAADEDD</sequence>
<evidence type="ECO:0000313" key="3">
    <source>
        <dbReference type="EMBL" id="PAA85979.1"/>
    </source>
</evidence>
<dbReference type="AlphaFoldDB" id="A0A267GL18"/>
<dbReference type="EMBL" id="NIVC01000299">
    <property type="protein sequence ID" value="PAA85979.1"/>
    <property type="molecule type" value="Genomic_DNA"/>
</dbReference>
<protein>
    <recommendedName>
        <fullName evidence="2">BTB domain-containing protein</fullName>
    </recommendedName>
</protein>
<dbReference type="Gene3D" id="3.30.710.10">
    <property type="entry name" value="Potassium Channel Kv1.1, Chain A"/>
    <property type="match status" value="1"/>
</dbReference>
<feature type="compositionally biased region" description="Polar residues" evidence="1">
    <location>
        <begin position="1"/>
        <end position="22"/>
    </location>
</feature>
<proteinExistence type="predicted"/>
<gene>
    <name evidence="3" type="ORF">BOX15_Mlig013974g2</name>
</gene>
<evidence type="ECO:0000313" key="4">
    <source>
        <dbReference type="Proteomes" id="UP000215902"/>
    </source>
</evidence>
<dbReference type="InterPro" id="IPR000210">
    <property type="entry name" value="BTB/POZ_dom"/>
</dbReference>
<dbReference type="PROSITE" id="PS50097">
    <property type="entry name" value="BTB"/>
    <property type="match status" value="1"/>
</dbReference>
<dbReference type="InterPro" id="IPR011333">
    <property type="entry name" value="SKP1/BTB/POZ_sf"/>
</dbReference>
<feature type="compositionally biased region" description="Polar residues" evidence="1">
    <location>
        <begin position="29"/>
        <end position="39"/>
    </location>
</feature>
<reference evidence="3 4" key="1">
    <citation type="submission" date="2017-06" db="EMBL/GenBank/DDBJ databases">
        <title>A platform for efficient transgenesis in Macrostomum lignano, a flatworm model organism for stem cell research.</title>
        <authorList>
            <person name="Berezikov E."/>
        </authorList>
    </citation>
    <scope>NUCLEOTIDE SEQUENCE [LARGE SCALE GENOMIC DNA]</scope>
    <source>
        <strain evidence="3">DV1</strain>
        <tissue evidence="3">Whole organism</tissue>
    </source>
</reference>
<feature type="compositionally biased region" description="Low complexity" evidence="1">
    <location>
        <begin position="72"/>
        <end position="86"/>
    </location>
</feature>